<keyword evidence="4 5" id="KW-0472">Membrane</keyword>
<keyword evidence="3 5" id="KW-1133">Transmembrane helix</keyword>
<evidence type="ECO:0000313" key="7">
    <source>
        <dbReference type="Proteomes" id="UP000218334"/>
    </source>
</evidence>
<evidence type="ECO:0000256" key="1">
    <source>
        <dbReference type="ARBA" id="ARBA00004141"/>
    </source>
</evidence>
<proteinExistence type="predicted"/>
<organism evidence="6 7">
    <name type="scientific">Armillaria solidipes</name>
    <dbReference type="NCBI Taxonomy" id="1076256"/>
    <lineage>
        <taxon>Eukaryota</taxon>
        <taxon>Fungi</taxon>
        <taxon>Dikarya</taxon>
        <taxon>Basidiomycota</taxon>
        <taxon>Agaricomycotina</taxon>
        <taxon>Agaricomycetes</taxon>
        <taxon>Agaricomycetidae</taxon>
        <taxon>Agaricales</taxon>
        <taxon>Marasmiineae</taxon>
        <taxon>Physalacriaceae</taxon>
        <taxon>Armillaria</taxon>
    </lineage>
</organism>
<name>A0A2H3C270_9AGAR</name>
<feature type="transmembrane region" description="Helical" evidence="5">
    <location>
        <begin position="21"/>
        <end position="41"/>
    </location>
</feature>
<dbReference type="PANTHER" id="PTHR43461">
    <property type="entry name" value="TRANSMEMBRANE PROTEIN 256"/>
    <property type="match status" value="1"/>
</dbReference>
<dbReference type="GO" id="GO:0016020">
    <property type="term" value="C:membrane"/>
    <property type="evidence" value="ECO:0007669"/>
    <property type="project" value="UniProtKB-SubCell"/>
</dbReference>
<dbReference type="Proteomes" id="UP000218334">
    <property type="component" value="Unassembled WGS sequence"/>
</dbReference>
<evidence type="ECO:0000256" key="4">
    <source>
        <dbReference type="ARBA" id="ARBA00023136"/>
    </source>
</evidence>
<accession>A0A2H3C270</accession>
<feature type="transmembrane region" description="Helical" evidence="5">
    <location>
        <begin position="86"/>
        <end position="107"/>
    </location>
</feature>
<reference evidence="7" key="1">
    <citation type="journal article" date="2017" name="Nat. Ecol. Evol.">
        <title>Genome expansion and lineage-specific genetic innovations in the forest pathogenic fungi Armillaria.</title>
        <authorList>
            <person name="Sipos G."/>
            <person name="Prasanna A.N."/>
            <person name="Walter M.C."/>
            <person name="O'Connor E."/>
            <person name="Balint B."/>
            <person name="Krizsan K."/>
            <person name="Kiss B."/>
            <person name="Hess J."/>
            <person name="Varga T."/>
            <person name="Slot J."/>
            <person name="Riley R."/>
            <person name="Boka B."/>
            <person name="Rigling D."/>
            <person name="Barry K."/>
            <person name="Lee J."/>
            <person name="Mihaltcheva S."/>
            <person name="LaButti K."/>
            <person name="Lipzen A."/>
            <person name="Waldron R."/>
            <person name="Moloney N.M."/>
            <person name="Sperisen C."/>
            <person name="Kredics L."/>
            <person name="Vagvoelgyi C."/>
            <person name="Patrignani A."/>
            <person name="Fitzpatrick D."/>
            <person name="Nagy I."/>
            <person name="Doyle S."/>
            <person name="Anderson J.B."/>
            <person name="Grigoriev I.V."/>
            <person name="Gueldener U."/>
            <person name="Muensterkoetter M."/>
            <person name="Nagy L.G."/>
        </authorList>
    </citation>
    <scope>NUCLEOTIDE SEQUENCE [LARGE SCALE GENOMIC DNA]</scope>
    <source>
        <strain evidence="7">28-4</strain>
    </source>
</reference>
<comment type="subcellular location">
    <subcellularLocation>
        <location evidence="1">Membrane</location>
        <topology evidence="1">Multi-pass membrane protein</topology>
    </subcellularLocation>
</comment>
<evidence type="ECO:0000313" key="6">
    <source>
        <dbReference type="EMBL" id="PBK77181.1"/>
    </source>
</evidence>
<evidence type="ECO:0000256" key="5">
    <source>
        <dbReference type="SAM" id="Phobius"/>
    </source>
</evidence>
<keyword evidence="7" id="KW-1185">Reference proteome</keyword>
<dbReference type="InterPro" id="IPR006696">
    <property type="entry name" value="DUF423"/>
</dbReference>
<keyword evidence="2 5" id="KW-0812">Transmembrane</keyword>
<gene>
    <name evidence="6" type="ORF">ARMSODRAFT_949081</name>
</gene>
<feature type="transmembrane region" description="Helical" evidence="5">
    <location>
        <begin position="113"/>
        <end position="132"/>
    </location>
</feature>
<feature type="transmembrane region" description="Helical" evidence="5">
    <location>
        <begin position="61"/>
        <end position="79"/>
    </location>
</feature>
<evidence type="ECO:0000256" key="2">
    <source>
        <dbReference type="ARBA" id="ARBA00022692"/>
    </source>
</evidence>
<dbReference type="Pfam" id="PF04241">
    <property type="entry name" value="DUF423"/>
    <property type="match status" value="1"/>
</dbReference>
<dbReference type="PANTHER" id="PTHR43461:SF1">
    <property type="entry name" value="TRANSMEMBRANE PROTEIN 256"/>
    <property type="match status" value="1"/>
</dbReference>
<evidence type="ECO:0000256" key="3">
    <source>
        <dbReference type="ARBA" id="ARBA00022989"/>
    </source>
</evidence>
<dbReference type="EMBL" id="KZ293416">
    <property type="protein sequence ID" value="PBK77181.1"/>
    <property type="molecule type" value="Genomic_DNA"/>
</dbReference>
<dbReference type="STRING" id="1076256.A0A2H3C270"/>
<protein>
    <submittedName>
        <fullName evidence="6">DUF423-domain-containing protein</fullName>
    </submittedName>
</protein>
<sequence>MSQSEPLLPRRNMRAFPGPGLLWRTGAIFVTAGVITGAFGAHGLKGRPGITPDKIQAFQTAAHYAVFNGLGLLLVSMHPRFAFHPFAGPAIAAGGLLFSGSIFALTLNNKLKVLGPVTPLGGVFLIAGYLSLAI</sequence>
<dbReference type="AlphaFoldDB" id="A0A2H3C270"/>